<dbReference type="Pfam" id="PF13489">
    <property type="entry name" value="Methyltransf_23"/>
    <property type="match status" value="1"/>
</dbReference>
<keyword evidence="1" id="KW-0808">Transferase</keyword>
<dbReference type="AlphaFoldDB" id="A0A809S4Q9"/>
<protein>
    <submittedName>
        <fullName evidence="1">Methylase</fullName>
    </submittedName>
</protein>
<dbReference type="GO" id="GO:0008168">
    <property type="term" value="F:methyltransferase activity"/>
    <property type="evidence" value="ECO:0007669"/>
    <property type="project" value="UniProtKB-KW"/>
</dbReference>
<dbReference type="GO" id="GO:0032259">
    <property type="term" value="P:methylation"/>
    <property type="evidence" value="ECO:0007669"/>
    <property type="project" value="UniProtKB-KW"/>
</dbReference>
<dbReference type="Gene3D" id="3.40.50.150">
    <property type="entry name" value="Vaccinia Virus protein VP39"/>
    <property type="match status" value="1"/>
</dbReference>
<dbReference type="SUPFAM" id="SSF53335">
    <property type="entry name" value="S-adenosyl-L-methionine-dependent methyltransferases"/>
    <property type="match status" value="1"/>
</dbReference>
<evidence type="ECO:0000313" key="2">
    <source>
        <dbReference type="Proteomes" id="UP000662873"/>
    </source>
</evidence>
<dbReference type="PANTHER" id="PTHR43861">
    <property type="entry name" value="TRANS-ACONITATE 2-METHYLTRANSFERASE-RELATED"/>
    <property type="match status" value="1"/>
</dbReference>
<evidence type="ECO:0000313" key="1">
    <source>
        <dbReference type="EMBL" id="BBO23716.1"/>
    </source>
</evidence>
<dbReference type="EMBL" id="AP021858">
    <property type="protein sequence ID" value="BBO23716.1"/>
    <property type="molecule type" value="Genomic_DNA"/>
</dbReference>
<dbReference type="InterPro" id="IPR029063">
    <property type="entry name" value="SAM-dependent_MTases_sf"/>
</dbReference>
<dbReference type="CDD" id="cd02440">
    <property type="entry name" value="AdoMet_MTases"/>
    <property type="match status" value="1"/>
</dbReference>
<proteinExistence type="predicted"/>
<reference evidence="1" key="1">
    <citation type="journal article" name="DNA Res.">
        <title>The physiological potential of anammox bacteria as revealed by their core genome structure.</title>
        <authorList>
            <person name="Okubo T."/>
            <person name="Toyoda A."/>
            <person name="Fukuhara K."/>
            <person name="Uchiyama I."/>
            <person name="Harigaya Y."/>
            <person name="Kuroiwa M."/>
            <person name="Suzuki T."/>
            <person name="Murakami Y."/>
            <person name="Suwa Y."/>
            <person name="Takami H."/>
        </authorList>
    </citation>
    <scope>NUCLEOTIDE SEQUENCE</scope>
    <source>
        <strain evidence="1">317325-2</strain>
    </source>
</reference>
<name>A0A809S4Q9_9BACT</name>
<dbReference type="KEGG" id="npy:NPRO_13110"/>
<organism evidence="1 2">
    <name type="scientific">Candidatus Nitrosymbiomonas proteolyticus</name>
    <dbReference type="NCBI Taxonomy" id="2608984"/>
    <lineage>
        <taxon>Bacteria</taxon>
        <taxon>Bacillati</taxon>
        <taxon>Armatimonadota</taxon>
        <taxon>Armatimonadota incertae sedis</taxon>
        <taxon>Candidatus Nitrosymbiomonas</taxon>
    </lineage>
</organism>
<gene>
    <name evidence="1" type="ORF">NPRO_13110</name>
</gene>
<keyword evidence="1" id="KW-0489">Methyltransferase</keyword>
<dbReference type="Proteomes" id="UP000662873">
    <property type="component" value="Chromosome"/>
</dbReference>
<sequence>MNPSEYSRMRSLEDHYWWFVGRRQLAMRLLRATVPEGRGARVLDLGCGTGAVLEEVSAEYWGAGVDLSPLALQFCSQRGCRRLARASGVNLPVRTGSLDSILALDVFEHIELHREAMREAWRALKPGGALILSVPAFRSLWGPHDVALMHFRRYRRRELESLLREAGFRQVRVSYSVFFLFPLVWAIRQVERARPGPAKASLPGVPGWMNSLLIRLQAIEGAVLQRLRLPWGSSLVAIALKDE</sequence>
<accession>A0A809S4Q9</accession>